<feature type="domain" description="SMODS and SLOG-associating 2TM effector" evidence="2">
    <location>
        <begin position="10"/>
        <end position="166"/>
    </location>
</feature>
<dbReference type="InterPro" id="IPR040811">
    <property type="entry name" value="SLATT_4"/>
</dbReference>
<dbReference type="NCBIfam" id="NF033632">
    <property type="entry name" value="SLATT_4"/>
    <property type="match status" value="1"/>
</dbReference>
<feature type="transmembrane region" description="Helical" evidence="1">
    <location>
        <begin position="37"/>
        <end position="56"/>
    </location>
</feature>
<gene>
    <name evidence="3" type="ORF">IMAU30003_00767</name>
</gene>
<organism evidence="3 4">
    <name type="scientific">Lactobacillus helveticus</name>
    <name type="common">Lactobacillus suntoryeus</name>
    <dbReference type="NCBI Taxonomy" id="1587"/>
    <lineage>
        <taxon>Bacteria</taxon>
        <taxon>Bacillati</taxon>
        <taxon>Bacillota</taxon>
        <taxon>Bacilli</taxon>
        <taxon>Lactobacillales</taxon>
        <taxon>Lactobacillaceae</taxon>
        <taxon>Lactobacillus</taxon>
    </lineage>
</organism>
<protein>
    <recommendedName>
        <fullName evidence="2">SMODS and SLOG-associating 2TM effector domain-containing protein</fullName>
    </recommendedName>
</protein>
<reference evidence="3" key="1">
    <citation type="submission" date="2019-09" db="EMBL/GenBank/DDBJ databases">
        <title>Comparative genomic analysis of Lactobacillus helveticus.</title>
        <authorList>
            <person name="Zhang H."/>
            <person name="Chen Y."/>
            <person name="Zhong Z."/>
        </authorList>
    </citation>
    <scope>NUCLEOTIDE SEQUENCE</scope>
    <source>
        <strain evidence="3">IMAU30003</strain>
    </source>
</reference>
<evidence type="ECO:0000256" key="1">
    <source>
        <dbReference type="SAM" id="Phobius"/>
    </source>
</evidence>
<evidence type="ECO:0000313" key="3">
    <source>
        <dbReference type="EMBL" id="NRO34529.1"/>
    </source>
</evidence>
<dbReference type="Pfam" id="PF18186">
    <property type="entry name" value="SLATT_4"/>
    <property type="match status" value="1"/>
</dbReference>
<proteinExistence type="predicted"/>
<dbReference type="AlphaFoldDB" id="A0A9Q5G4Z0"/>
<evidence type="ECO:0000313" key="4">
    <source>
        <dbReference type="Proteomes" id="UP000651333"/>
    </source>
</evidence>
<name>A0A9Q5G4Z0_LACHE</name>
<keyword evidence="1" id="KW-0812">Transmembrane</keyword>
<keyword evidence="1" id="KW-0472">Membrane</keyword>
<evidence type="ECO:0000259" key="2">
    <source>
        <dbReference type="Pfam" id="PF18186"/>
    </source>
</evidence>
<keyword evidence="1" id="KW-1133">Transmembrane helix</keyword>
<sequence length="188" mass="22026">MDKESLFNDVKDLLLSVKWTHKITAVHYDRLSKYNCWLVWSKVIAAFISSGSVASLLVSANIWTKSFSIFGSIIFTAIELVSNKFRLEENRVNLFNAKEELWEISQELTSLDREIKSSSDNAIPIQVERKRYIELLNRVKAIQIRLSPSSSKDIKVASRDIKKRHDYDNWENQRILLPPDLWHFREDK</sequence>
<dbReference type="EMBL" id="WCHB01000018">
    <property type="protein sequence ID" value="NRO34529.1"/>
    <property type="molecule type" value="Genomic_DNA"/>
</dbReference>
<comment type="caution">
    <text evidence="3">The sequence shown here is derived from an EMBL/GenBank/DDBJ whole genome shotgun (WGS) entry which is preliminary data.</text>
</comment>
<accession>A0A9Q5G4Z0</accession>
<dbReference type="RefSeq" id="WP_173007112.1">
    <property type="nucleotide sequence ID" value="NZ_WCHB01000018.1"/>
</dbReference>
<dbReference type="Proteomes" id="UP000651333">
    <property type="component" value="Unassembled WGS sequence"/>
</dbReference>